<evidence type="ECO:0000256" key="8">
    <source>
        <dbReference type="ARBA" id="ARBA00022723"/>
    </source>
</evidence>
<dbReference type="EC" id="4.1.3.27" evidence="5 15"/>
<dbReference type="PANTHER" id="PTHR11236">
    <property type="entry name" value="AMINOBENZOATE/ANTHRANILATE SYNTHASE"/>
    <property type="match status" value="1"/>
</dbReference>
<dbReference type="STRING" id="317025.Tcr_0266"/>
<evidence type="ECO:0000256" key="10">
    <source>
        <dbReference type="ARBA" id="ARBA00022842"/>
    </source>
</evidence>
<evidence type="ECO:0000256" key="14">
    <source>
        <dbReference type="ARBA" id="ARBA00047683"/>
    </source>
</evidence>
<proteinExistence type="inferred from homology"/>
<evidence type="ECO:0000256" key="6">
    <source>
        <dbReference type="ARBA" id="ARBA00020653"/>
    </source>
</evidence>
<feature type="domain" description="Chorismate-utilising enzyme C-terminal" evidence="16">
    <location>
        <begin position="223"/>
        <end position="476"/>
    </location>
</feature>
<evidence type="ECO:0000256" key="11">
    <source>
        <dbReference type="ARBA" id="ARBA00023141"/>
    </source>
</evidence>
<dbReference type="GO" id="GO:0046872">
    <property type="term" value="F:metal ion binding"/>
    <property type="evidence" value="ECO:0007669"/>
    <property type="project" value="UniProtKB-KW"/>
</dbReference>
<evidence type="ECO:0000259" key="17">
    <source>
        <dbReference type="Pfam" id="PF04715"/>
    </source>
</evidence>
<dbReference type="PRINTS" id="PR00095">
    <property type="entry name" value="ANTSNTHASEI"/>
</dbReference>
<dbReference type="InterPro" id="IPR005801">
    <property type="entry name" value="ADC_synthase"/>
</dbReference>
<evidence type="ECO:0000256" key="13">
    <source>
        <dbReference type="ARBA" id="ARBA00025634"/>
    </source>
</evidence>
<dbReference type="EMBL" id="CP000109">
    <property type="protein sequence ID" value="ABB40862.1"/>
    <property type="molecule type" value="Genomic_DNA"/>
</dbReference>
<dbReference type="eggNOG" id="COG0147">
    <property type="taxonomic scope" value="Bacteria"/>
</dbReference>
<dbReference type="Pfam" id="PF04715">
    <property type="entry name" value="Anth_synt_I_N"/>
    <property type="match status" value="1"/>
</dbReference>
<feature type="domain" description="Anthranilate synthase component I N-terminal" evidence="17">
    <location>
        <begin position="27"/>
        <end position="169"/>
    </location>
</feature>
<dbReference type="AlphaFoldDB" id="Q31J11"/>
<dbReference type="Pfam" id="PF00425">
    <property type="entry name" value="Chorismate_bind"/>
    <property type="match status" value="1"/>
</dbReference>
<comment type="subunit">
    <text evidence="4 15">Heterotetramer consisting of two non-identical subunits: a beta subunit (TrpG) and a large alpha subunit (TrpE).</text>
</comment>
<keyword evidence="10 15" id="KW-0460">Magnesium</keyword>
<sequence>MNDTHFAALFEQGYKTAPVMRTILSDYDTPLSVYHKVANQPQSYLFESVQGGDKWGRYSIIGLPCSKRLVIEGQQITVLDGEQVVEQQVSEDPLAWIEAFQARFKVFPQPGLPAFTGGLVGYFGYDTIRYVESRLQASEPEKDDIHAPDIQLLVSEEIVVFDNLSGQVHVIVHADLSQKKAYSKAEARVAEIAEMIQQPMSVPNDLPKETILTEQDFVSSFGEEAFKQAVAKIKEYILAGDAMQVVISQQMSVDFDAAPIDLYRALRYLNPSPYMFFLDLGDLQIVGSSPEILVRLEDNTVTVRPIAGTRRRGLTPEKDHALEVDLLSDPKELAEHLMLIDLGRNDVGRIANVGSVELTEKMIVERYSHVMHIVSNVNGQAKPGMSSIDVLRATFPAGTVSGAPKIRAMEIIDELEPVKRGVYAGAVGYLGWHGNMDTAIAIRTAVIKDGRLFVQAGAGVVADSVPQSEWDETMNKGRAIFKAAEFVTKGLKTDNPDAGHR</sequence>
<dbReference type="NCBIfam" id="TIGR00564">
    <property type="entry name" value="trpE_most"/>
    <property type="match status" value="1"/>
</dbReference>
<evidence type="ECO:0000256" key="5">
    <source>
        <dbReference type="ARBA" id="ARBA00012266"/>
    </source>
</evidence>
<accession>Q31J11</accession>
<dbReference type="UniPathway" id="UPA00035">
    <property type="reaction ID" value="UER00040"/>
</dbReference>
<dbReference type="InterPro" id="IPR019999">
    <property type="entry name" value="Anth_synth_I-like"/>
</dbReference>
<comment type="function">
    <text evidence="13 15">Part of a heterotetrameric complex that catalyzes the two-step biosynthesis of anthranilate, an intermediate in the biosynthesis of L-tryptophan. In the first step, the glutamine-binding beta subunit (TrpG) of anthranilate synthase (AS) provides the glutamine amidotransferase activity which generates ammonia as a substrate that, along with chorismate, is used in the second step, catalyzed by the large alpha subunit of AS (TrpE) to produce anthranilate. In the absence of TrpG, TrpE can synthesize anthranilate directly from chorismate and high concentrations of ammonia.</text>
</comment>
<keyword evidence="11 15" id="KW-0057">Aromatic amino acid biosynthesis</keyword>
<dbReference type="SUPFAM" id="SSF56322">
    <property type="entry name" value="ADC synthase"/>
    <property type="match status" value="1"/>
</dbReference>
<dbReference type="KEGG" id="tcx:Tcr_0266"/>
<comment type="pathway">
    <text evidence="2 15">Amino-acid biosynthesis; L-tryptophan biosynthesis; L-tryptophan from chorismate: step 1/5.</text>
</comment>
<organism evidence="18">
    <name type="scientific">Hydrogenovibrio crunogenus (strain DSM 25203 / XCL-2)</name>
    <name type="common">Thiomicrospira crunogena</name>
    <dbReference type="NCBI Taxonomy" id="317025"/>
    <lineage>
        <taxon>Bacteria</taxon>
        <taxon>Pseudomonadati</taxon>
        <taxon>Pseudomonadota</taxon>
        <taxon>Gammaproteobacteria</taxon>
        <taxon>Thiotrichales</taxon>
        <taxon>Piscirickettsiaceae</taxon>
        <taxon>Hydrogenovibrio</taxon>
    </lineage>
</organism>
<evidence type="ECO:0000256" key="12">
    <source>
        <dbReference type="ARBA" id="ARBA00023239"/>
    </source>
</evidence>
<reference evidence="18" key="1">
    <citation type="submission" date="2006-07" db="EMBL/GenBank/DDBJ databases">
        <title>Complete sequence of Thiomicrospira crunogena XCL-2.</title>
        <authorList>
            <consortium name="US DOE Joint Genome Institute"/>
            <person name="Copeland A."/>
            <person name="Lucas S."/>
            <person name="Lapidus A."/>
            <person name="Barry K."/>
            <person name="Detter J.C."/>
            <person name="Glavina del Rio T."/>
            <person name="Hammon N."/>
            <person name="Israni S."/>
            <person name="Dalin E."/>
            <person name="Tice H."/>
            <person name="Pitluck S."/>
            <person name="Chain P."/>
            <person name="Malfatti S."/>
            <person name="Shin M."/>
            <person name="Vergez L."/>
            <person name="Schmutz J."/>
            <person name="Larimer F."/>
            <person name="Land M."/>
            <person name="Hauser L."/>
            <person name="Kyrpides N."/>
            <person name="Lykidis A."/>
            <person name="Scott K.M."/>
            <person name="Sievert S."/>
            <person name="Kerfeld C."/>
            <person name="Freyermuth S."/>
            <person name="Dobrinski K."/>
            <person name="Boller A."/>
            <person name="Fitzpatrick K."/>
            <person name="Thoma P."/>
            <person name="Moore J."/>
            <person name="Richardson P."/>
        </authorList>
    </citation>
    <scope>NUCLEOTIDE SEQUENCE</scope>
    <source>
        <strain evidence="18">XCL-2</strain>
    </source>
</reference>
<comment type="similarity">
    <text evidence="3 15">Belongs to the anthranilate synthase component I family.</text>
</comment>
<evidence type="ECO:0000256" key="3">
    <source>
        <dbReference type="ARBA" id="ARBA00009562"/>
    </source>
</evidence>
<dbReference type="InterPro" id="IPR005256">
    <property type="entry name" value="Anth_synth_I_PabB"/>
</dbReference>
<evidence type="ECO:0000256" key="9">
    <source>
        <dbReference type="ARBA" id="ARBA00022822"/>
    </source>
</evidence>
<dbReference type="Gene3D" id="3.60.120.10">
    <property type="entry name" value="Anthranilate synthase"/>
    <property type="match status" value="1"/>
</dbReference>
<dbReference type="GO" id="GO:0004049">
    <property type="term" value="F:anthranilate synthase activity"/>
    <property type="evidence" value="ECO:0007669"/>
    <property type="project" value="UniProtKB-EC"/>
</dbReference>
<dbReference type="InterPro" id="IPR015890">
    <property type="entry name" value="Chorismate_C"/>
</dbReference>
<keyword evidence="9 15" id="KW-0822">Tryptophan biosynthesis</keyword>
<evidence type="ECO:0000256" key="1">
    <source>
        <dbReference type="ARBA" id="ARBA00001946"/>
    </source>
</evidence>
<dbReference type="PANTHER" id="PTHR11236:SF48">
    <property type="entry name" value="ISOCHORISMATE SYNTHASE MENF"/>
    <property type="match status" value="1"/>
</dbReference>
<gene>
    <name evidence="15" type="primary">trpE</name>
    <name evidence="18" type="ordered locus">Tcr_0266</name>
</gene>
<comment type="cofactor">
    <cofactor evidence="1 15">
        <name>Mg(2+)</name>
        <dbReference type="ChEBI" id="CHEBI:18420"/>
    </cofactor>
</comment>
<evidence type="ECO:0000256" key="7">
    <source>
        <dbReference type="ARBA" id="ARBA00022605"/>
    </source>
</evidence>
<dbReference type="HOGENOM" id="CLU_006493_9_3_6"/>
<evidence type="ECO:0000313" key="18">
    <source>
        <dbReference type="EMBL" id="ABB40862.1"/>
    </source>
</evidence>
<comment type="catalytic activity">
    <reaction evidence="14 15">
        <text>chorismate + L-glutamine = anthranilate + pyruvate + L-glutamate + H(+)</text>
        <dbReference type="Rhea" id="RHEA:21732"/>
        <dbReference type="ChEBI" id="CHEBI:15361"/>
        <dbReference type="ChEBI" id="CHEBI:15378"/>
        <dbReference type="ChEBI" id="CHEBI:16567"/>
        <dbReference type="ChEBI" id="CHEBI:29748"/>
        <dbReference type="ChEBI" id="CHEBI:29985"/>
        <dbReference type="ChEBI" id="CHEBI:58359"/>
        <dbReference type="EC" id="4.1.3.27"/>
    </reaction>
</comment>
<keyword evidence="8 15" id="KW-0479">Metal-binding</keyword>
<keyword evidence="7 15" id="KW-0028">Amino-acid biosynthesis</keyword>
<name>Q31J11_HYDCU</name>
<evidence type="ECO:0000256" key="15">
    <source>
        <dbReference type="RuleBase" id="RU364045"/>
    </source>
</evidence>
<keyword evidence="12 15" id="KW-0456">Lyase</keyword>
<evidence type="ECO:0000256" key="4">
    <source>
        <dbReference type="ARBA" id="ARBA00011575"/>
    </source>
</evidence>
<evidence type="ECO:0000259" key="16">
    <source>
        <dbReference type="Pfam" id="PF00425"/>
    </source>
</evidence>
<protein>
    <recommendedName>
        <fullName evidence="6 15">Anthranilate synthase component 1</fullName>
        <ecNumber evidence="5 15">4.1.3.27</ecNumber>
    </recommendedName>
</protein>
<dbReference type="OrthoDB" id="9803598at2"/>
<dbReference type="GO" id="GO:0000162">
    <property type="term" value="P:L-tryptophan biosynthetic process"/>
    <property type="evidence" value="ECO:0007669"/>
    <property type="project" value="UniProtKB-UniPathway"/>
</dbReference>
<dbReference type="InterPro" id="IPR006805">
    <property type="entry name" value="Anth_synth_I_N"/>
</dbReference>
<evidence type="ECO:0000256" key="2">
    <source>
        <dbReference type="ARBA" id="ARBA00004873"/>
    </source>
</evidence>